<dbReference type="PRINTS" id="PR00113">
    <property type="entry name" value="ALKPHPHTASE"/>
</dbReference>
<reference evidence="13" key="1">
    <citation type="submission" date="2020-05" db="EMBL/GenBank/DDBJ databases">
        <title>Phylogenomic resolution of chytrid fungi.</title>
        <authorList>
            <person name="Stajich J.E."/>
            <person name="Amses K."/>
            <person name="Simmons R."/>
            <person name="Seto K."/>
            <person name="Myers J."/>
            <person name="Bonds A."/>
            <person name="Quandt C.A."/>
            <person name="Barry K."/>
            <person name="Liu P."/>
            <person name="Grigoriev I."/>
            <person name="Longcore J.E."/>
            <person name="James T.Y."/>
        </authorList>
    </citation>
    <scope>NUCLEOTIDE SEQUENCE</scope>
    <source>
        <strain evidence="13">JEL0476</strain>
    </source>
</reference>
<evidence type="ECO:0000313" key="14">
    <source>
        <dbReference type="Proteomes" id="UP001211065"/>
    </source>
</evidence>
<keyword evidence="4 9" id="KW-0479">Metal-binding</keyword>
<dbReference type="PROSITE" id="PS00123">
    <property type="entry name" value="ALKALINE_PHOSPHATASE"/>
    <property type="match status" value="1"/>
</dbReference>
<keyword evidence="6 9" id="KW-0862">Zinc</keyword>
<evidence type="ECO:0000256" key="7">
    <source>
        <dbReference type="ARBA" id="ARBA00022842"/>
    </source>
</evidence>
<dbReference type="Pfam" id="PF09797">
    <property type="entry name" value="NatB_MDM20"/>
    <property type="match status" value="1"/>
</dbReference>
<dbReference type="PANTHER" id="PTHR11596">
    <property type="entry name" value="ALKALINE PHOSPHATASE"/>
    <property type="match status" value="1"/>
</dbReference>
<proteinExistence type="inferred from homology"/>
<organism evidence="13 14">
    <name type="scientific">Clydaea vesicula</name>
    <dbReference type="NCBI Taxonomy" id="447962"/>
    <lineage>
        <taxon>Eukaryota</taxon>
        <taxon>Fungi</taxon>
        <taxon>Fungi incertae sedis</taxon>
        <taxon>Chytridiomycota</taxon>
        <taxon>Chytridiomycota incertae sedis</taxon>
        <taxon>Chytridiomycetes</taxon>
        <taxon>Lobulomycetales</taxon>
        <taxon>Lobulomycetaceae</taxon>
        <taxon>Clydaea</taxon>
    </lineage>
</organism>
<dbReference type="InterPro" id="IPR001952">
    <property type="entry name" value="Alkaline_phosphatase"/>
</dbReference>
<evidence type="ECO:0000256" key="1">
    <source>
        <dbReference type="ARBA" id="ARBA00005984"/>
    </source>
</evidence>
<dbReference type="EMBL" id="JADGJW010000151">
    <property type="protein sequence ID" value="KAJ3222961.1"/>
    <property type="molecule type" value="Genomic_DNA"/>
</dbReference>
<evidence type="ECO:0000256" key="5">
    <source>
        <dbReference type="ARBA" id="ARBA00022801"/>
    </source>
</evidence>
<dbReference type="Gene3D" id="3.40.720.10">
    <property type="entry name" value="Alkaline Phosphatase, subunit A"/>
    <property type="match status" value="1"/>
</dbReference>
<feature type="active site" description="Phosphoserine intermediate" evidence="8">
    <location>
        <position position="713"/>
    </location>
</feature>
<feature type="binding site" evidence="9">
    <location>
        <position position="951"/>
    </location>
    <ligand>
        <name>Zn(2+)</name>
        <dbReference type="ChEBI" id="CHEBI:29105"/>
        <label>2</label>
    </ligand>
</feature>
<comment type="caution">
    <text evidence="13">The sequence shown here is derived from an EMBL/GenBank/DDBJ whole genome shotgun (WGS) entry which is preliminary data.</text>
</comment>
<evidence type="ECO:0000256" key="11">
    <source>
        <dbReference type="RuleBase" id="RU003947"/>
    </source>
</evidence>
<sequence length="1127" mass="129110">MYAKACEKFPKSQEKMINWYMSTIRSEDLNSQHQVAVKLNKTFSKIESKYYFWSVMTVFLQGKKNPKPNVYFTLAERMMQKAIEEKKVTDYQMIYLYISILLEQKKFEEVVKTLNSDLSLTLFKIEDDRLRLLELIYTKSGLFKESYDISLQMLRKSPDSWLSYQSMFESLFHLDSPDLNFTETFISEQQQQVQYPTRGPFLAMIDFFDRISKSDLKHDSTRSYLDLLISYVERVGDVYCCFDDLKPYLFSLSFEDSKTFLQKVEEFIKKDDQKTELKTRIKNNNILVNYLKFERFFFTKFTLENTNERETIVLKNIEKLFNLYQNTLKFGAKNLDKENHFGDDFLILIVFYLIDLFEKDKESLPHYLFQAISILEYGLKRSLYNIQFKLLLIRLYYKAGVFVRPITNMVVELDIKQTLLESIGWVYIEGLEYLASGKKLIEASKTFNGTLAIYVSSEKETPDMILEAFQYGTYSKIEEFMEFRANLKNSLQKFIYETLIFKTKLRRIVTFTDPDNEDEVKFGNSEGVKKQTYENVLENFNDFIESRVDNRDKNIFLNWSSNAESIATVLNNGEVIPDDKAGEQLIKFARSLREKLTGFELKLKKLRDKLNSAKEIKIRTELFEEFTPCFSHDLEFIGENVAKHYKLSWLLSLNGLIFEIEQLISILNPASETFARNYHNYVNGYPKTQELPLDTILIGSSRTNSDDSFITDSASGATAFSCGFKTYNAAIAVKSDLSPCGTVLESAKLNGYLTGLVATSRITHATPAAWSAHVSERDDENRIAQHQIGNYTLGRVTDLMIGGGSRHFQHKSVKGSKRTDDRDLLAEAAAIGWDVGTDKASFDALTSDSKLPLMRLITQSHLSYMIDRDPTKEPTLKEMSDKALNILKSSTEKEDAKGFFLMIEGSRIDHAAHSNDARTHFEEILAYQETIELAKKFVDENPGTILISVSDHETGGLSVALQEGIEFPIFEWLPEALTKQKASTAVVSSVFEKKNKELSGDAKYAYFKKEIKSIFNINPTDEEIAFISAAPDAQTIDNFLGTAVSKRAKLGWSTHGHSAVDVNLYAYGAGTNALVGSNENVELGTFVETYLNLDLEAVTKILVENVASLEIQPLITKRSVSHHHQEL</sequence>
<name>A0AAD5U393_9FUNG</name>
<dbReference type="InterPro" id="IPR019183">
    <property type="entry name" value="NAA25_NatB_aux_su"/>
</dbReference>
<feature type="binding site" evidence="9">
    <location>
        <position position="904"/>
    </location>
    <ligand>
        <name>Mg(2+)</name>
        <dbReference type="ChEBI" id="CHEBI:18420"/>
    </ligand>
</feature>
<keyword evidence="7 9" id="KW-0460">Magnesium</keyword>
<keyword evidence="3" id="KW-0597">Phosphoprotein</keyword>
<feature type="binding site" evidence="9">
    <location>
        <position position="913"/>
    </location>
    <ligand>
        <name>Zn(2+)</name>
        <dbReference type="ChEBI" id="CHEBI:29105"/>
        <label>2</label>
    </ligand>
</feature>
<dbReference type="InterPro" id="IPR017850">
    <property type="entry name" value="Alkaline_phosphatase_core_sf"/>
</dbReference>
<evidence type="ECO:0000256" key="4">
    <source>
        <dbReference type="ARBA" id="ARBA00022723"/>
    </source>
</evidence>
<evidence type="ECO:0000256" key="6">
    <source>
        <dbReference type="ARBA" id="ARBA00022833"/>
    </source>
</evidence>
<protein>
    <recommendedName>
        <fullName evidence="2 11">Alkaline phosphatase</fullName>
        <ecNumber evidence="2 11">3.1.3.1</ecNumber>
    </recommendedName>
</protein>
<feature type="binding site" evidence="9">
    <location>
        <position position="1057"/>
    </location>
    <ligand>
        <name>Zn(2+)</name>
        <dbReference type="ChEBI" id="CHEBI:29105"/>
        <label>2</label>
    </ligand>
</feature>
<dbReference type="InterPro" id="IPR018299">
    <property type="entry name" value="Alkaline_phosphatase_AS"/>
</dbReference>
<keyword evidence="14" id="KW-1185">Reference proteome</keyword>
<evidence type="ECO:0000256" key="8">
    <source>
        <dbReference type="PIRSR" id="PIRSR601952-1"/>
    </source>
</evidence>
<dbReference type="Gene3D" id="1.10.60.40">
    <property type="match status" value="1"/>
</dbReference>
<comment type="cofactor">
    <cofactor evidence="9">
        <name>Mg(2+)</name>
        <dbReference type="ChEBI" id="CHEBI:18420"/>
    </cofactor>
    <text evidence="9">Binds 1 Mg(2+) ion.</text>
</comment>
<dbReference type="EC" id="3.1.3.1" evidence="2 11"/>
<feature type="binding site" evidence="9">
    <location>
        <position position="766"/>
    </location>
    <ligand>
        <name>Mg(2+)</name>
        <dbReference type="ChEBI" id="CHEBI:18420"/>
    </ligand>
</feature>
<evidence type="ECO:0000256" key="9">
    <source>
        <dbReference type="PIRSR" id="PIRSR601952-2"/>
    </source>
</evidence>
<evidence type="ECO:0000256" key="10">
    <source>
        <dbReference type="RuleBase" id="RU003946"/>
    </source>
</evidence>
<dbReference type="CDD" id="cd16012">
    <property type="entry name" value="ALP"/>
    <property type="match status" value="1"/>
</dbReference>
<evidence type="ECO:0000256" key="3">
    <source>
        <dbReference type="ARBA" id="ARBA00022553"/>
    </source>
</evidence>
<feature type="binding site" evidence="9">
    <location>
        <position position="952"/>
    </location>
    <ligand>
        <name>Zn(2+)</name>
        <dbReference type="ChEBI" id="CHEBI:29105"/>
        <label>2</label>
    </ligand>
</feature>
<dbReference type="Pfam" id="PF00245">
    <property type="entry name" value="Alk_phosphatase"/>
    <property type="match status" value="1"/>
</dbReference>
<comment type="similarity">
    <text evidence="1 10">Belongs to the alkaline phosphatase family.</text>
</comment>
<dbReference type="AlphaFoldDB" id="A0AAD5U393"/>
<comment type="cofactor">
    <cofactor evidence="9">
        <name>Zn(2+)</name>
        <dbReference type="ChEBI" id="CHEBI:29105"/>
    </cofactor>
    <text evidence="9">Binds 2 Zn(2+) ions.</text>
</comment>
<feature type="binding site" evidence="9">
    <location>
        <position position="764"/>
    </location>
    <ligand>
        <name>Mg(2+)</name>
        <dbReference type="ChEBI" id="CHEBI:18420"/>
    </ligand>
</feature>
<keyword evidence="12" id="KW-0175">Coiled coil</keyword>
<keyword evidence="5 11" id="KW-0378">Hydrolase</keyword>
<accession>A0AAD5U393</accession>
<dbReference type="SMART" id="SM00098">
    <property type="entry name" value="alkPPc"/>
    <property type="match status" value="1"/>
</dbReference>
<comment type="catalytic activity">
    <reaction evidence="11">
        <text>a phosphate monoester + H2O = an alcohol + phosphate</text>
        <dbReference type="Rhea" id="RHEA:15017"/>
        <dbReference type="ChEBI" id="CHEBI:15377"/>
        <dbReference type="ChEBI" id="CHEBI:30879"/>
        <dbReference type="ChEBI" id="CHEBI:43474"/>
        <dbReference type="ChEBI" id="CHEBI:67140"/>
        <dbReference type="EC" id="3.1.3.1"/>
    </reaction>
</comment>
<feature type="coiled-coil region" evidence="12">
    <location>
        <begin position="589"/>
        <end position="616"/>
    </location>
</feature>
<dbReference type="GO" id="GO:0046872">
    <property type="term" value="F:metal ion binding"/>
    <property type="evidence" value="ECO:0007669"/>
    <property type="project" value="UniProtKB-KW"/>
</dbReference>
<dbReference type="GO" id="GO:0004035">
    <property type="term" value="F:alkaline phosphatase activity"/>
    <property type="evidence" value="ECO:0007669"/>
    <property type="project" value="UniProtKB-EC"/>
</dbReference>
<feature type="binding site" evidence="9">
    <location>
        <position position="909"/>
    </location>
    <ligand>
        <name>Zn(2+)</name>
        <dbReference type="ChEBI" id="CHEBI:29105"/>
        <label>2</label>
    </ligand>
</feature>
<dbReference type="PANTHER" id="PTHR11596:SF5">
    <property type="entry name" value="ALKALINE PHOSPHATASE"/>
    <property type="match status" value="1"/>
</dbReference>
<dbReference type="GO" id="GO:0000329">
    <property type="term" value="C:fungal-type vacuole membrane"/>
    <property type="evidence" value="ECO:0007669"/>
    <property type="project" value="TreeGrafter"/>
</dbReference>
<evidence type="ECO:0000256" key="2">
    <source>
        <dbReference type="ARBA" id="ARBA00012647"/>
    </source>
</evidence>
<evidence type="ECO:0000313" key="13">
    <source>
        <dbReference type="EMBL" id="KAJ3222961.1"/>
    </source>
</evidence>
<gene>
    <name evidence="13" type="ORF">HK099_001717</name>
</gene>
<dbReference type="Proteomes" id="UP001211065">
    <property type="component" value="Unassembled WGS sequence"/>
</dbReference>
<evidence type="ECO:0000256" key="12">
    <source>
        <dbReference type="SAM" id="Coils"/>
    </source>
</evidence>
<dbReference type="SUPFAM" id="SSF53649">
    <property type="entry name" value="Alkaline phosphatase-like"/>
    <property type="match status" value="1"/>
</dbReference>